<dbReference type="Proteomes" id="UP000730482">
    <property type="component" value="Unassembled WGS sequence"/>
</dbReference>
<accession>A0ABS5KN31</accession>
<sequence length="264" mass="28181">MSLTTTSKSFEATSIAIAEEAFLTRFSDTAMLSIPGTMLGSDWARRDVSLAEAKHLLMGPAAEACDRVWAMIARNARRDGGDWSLAAVGMAAPMLKRIAAGACAKFDGIRQDDLAAEVVAAFLSHLAVVDLERAGILVRLRWATWRATVKVALANTEAPAPYSFIGSMPPAMPCAHPDVALARAERADVITRAEADLIGMTRLDEVSLAEAAECLGITANAAKIRRQKAEARLVAFLTGQPIPTRKDLKHARVRSTVNSVSLAA</sequence>
<evidence type="ECO:0000313" key="2">
    <source>
        <dbReference type="Proteomes" id="UP000730482"/>
    </source>
</evidence>
<dbReference type="RefSeq" id="WP_194896531.1">
    <property type="nucleotide sequence ID" value="NZ_JAAFYZ010000028.1"/>
</dbReference>
<evidence type="ECO:0000313" key="1">
    <source>
        <dbReference type="EMBL" id="MBS2547416.1"/>
    </source>
</evidence>
<comment type="caution">
    <text evidence="1">The sequence shown here is derived from an EMBL/GenBank/DDBJ whole genome shotgun (WGS) entry which is preliminary data.</text>
</comment>
<reference evidence="1 2" key="1">
    <citation type="submission" date="2020-02" db="EMBL/GenBank/DDBJ databases">
        <title>Acidophilic actinobacteria isolated from forest soil.</title>
        <authorList>
            <person name="Golinska P."/>
        </authorList>
    </citation>
    <scope>NUCLEOTIDE SEQUENCE [LARGE SCALE GENOMIC DNA]</scope>
    <source>
        <strain evidence="1 2">NL8</strain>
    </source>
</reference>
<name>A0ABS5KN31_9ACTN</name>
<keyword evidence="2" id="KW-1185">Reference proteome</keyword>
<gene>
    <name evidence="1" type="ORF">KGQ19_11090</name>
</gene>
<evidence type="ECO:0008006" key="3">
    <source>
        <dbReference type="Google" id="ProtNLM"/>
    </source>
</evidence>
<organism evidence="1 2">
    <name type="scientific">Catenulispora pinistramenti</name>
    <dbReference type="NCBI Taxonomy" id="2705254"/>
    <lineage>
        <taxon>Bacteria</taxon>
        <taxon>Bacillati</taxon>
        <taxon>Actinomycetota</taxon>
        <taxon>Actinomycetes</taxon>
        <taxon>Catenulisporales</taxon>
        <taxon>Catenulisporaceae</taxon>
        <taxon>Catenulispora</taxon>
    </lineage>
</organism>
<dbReference type="EMBL" id="JAAFYZ010000028">
    <property type="protein sequence ID" value="MBS2547416.1"/>
    <property type="molecule type" value="Genomic_DNA"/>
</dbReference>
<protein>
    <recommendedName>
        <fullName evidence="3">Sigma-70 family RNA polymerase sigma factor</fullName>
    </recommendedName>
</protein>
<proteinExistence type="predicted"/>